<proteinExistence type="inferred from homology"/>
<dbReference type="InterPro" id="IPR019520">
    <property type="entry name" value="Ribosomal_mS23_met"/>
</dbReference>
<dbReference type="GO" id="GO:0005840">
    <property type="term" value="C:ribosome"/>
    <property type="evidence" value="ECO:0007669"/>
    <property type="project" value="InterPro"/>
</dbReference>
<evidence type="ECO:0000256" key="5">
    <source>
        <dbReference type="ARBA" id="ARBA00023274"/>
    </source>
</evidence>
<dbReference type="InterPro" id="IPR023611">
    <property type="entry name" value="mS23_dom_met"/>
</dbReference>
<gene>
    <name evidence="8" type="ORF">DGAL_LOCUS8390</name>
</gene>
<evidence type="ECO:0000256" key="3">
    <source>
        <dbReference type="ARBA" id="ARBA00022980"/>
    </source>
</evidence>
<sequence length="166" mass="18853">MASSRLERIGSIYTRVRGLLRSGALKPEDKPVWYDVYEAFPPKIEPCFGRKAPDITIRNIFYQEDIIRAKFYERFGSPGLISLTDNRFSTPCQKFLEKYKEMEKDFTDENELFEAVVKALAEEKSLIASNEQKSSGNSMASMFTSAVNNKASQKSTINVADVLSEK</sequence>
<dbReference type="CDD" id="cd23701">
    <property type="entry name" value="At1g26750"/>
    <property type="match status" value="1"/>
</dbReference>
<comment type="caution">
    <text evidence="8">The sequence shown here is derived from an EMBL/GenBank/DDBJ whole genome shotgun (WGS) entry which is preliminary data.</text>
</comment>
<dbReference type="PANTHER" id="PTHR15925:SF2">
    <property type="entry name" value="SMALL RIBOSOMAL SUBUNIT PROTEIN MS23"/>
    <property type="match status" value="1"/>
</dbReference>
<keyword evidence="9" id="KW-1185">Reference proteome</keyword>
<dbReference type="GO" id="GO:0006412">
    <property type="term" value="P:translation"/>
    <property type="evidence" value="ECO:0007669"/>
    <property type="project" value="InterPro"/>
</dbReference>
<feature type="domain" description="Small ribosomal subunit protein mS23 conserved" evidence="7">
    <location>
        <begin position="2"/>
        <end position="124"/>
    </location>
</feature>
<dbReference type="GO" id="GO:0003735">
    <property type="term" value="F:structural constituent of ribosome"/>
    <property type="evidence" value="ECO:0007669"/>
    <property type="project" value="InterPro"/>
</dbReference>
<evidence type="ECO:0000256" key="4">
    <source>
        <dbReference type="ARBA" id="ARBA00023128"/>
    </source>
</evidence>
<dbReference type="AlphaFoldDB" id="A0A8J2RML3"/>
<dbReference type="EMBL" id="CAKKLH010000179">
    <property type="protein sequence ID" value="CAH0105370.1"/>
    <property type="molecule type" value="Genomic_DNA"/>
</dbReference>
<evidence type="ECO:0000256" key="6">
    <source>
        <dbReference type="ARBA" id="ARBA00035137"/>
    </source>
</evidence>
<dbReference type="Proteomes" id="UP000789390">
    <property type="component" value="Unassembled WGS sequence"/>
</dbReference>
<dbReference type="Pfam" id="PF10484">
    <property type="entry name" value="MRP-S23"/>
    <property type="match status" value="1"/>
</dbReference>
<evidence type="ECO:0000256" key="1">
    <source>
        <dbReference type="ARBA" id="ARBA00004173"/>
    </source>
</evidence>
<name>A0A8J2RML3_9CRUS</name>
<keyword evidence="3" id="KW-0689">Ribosomal protein</keyword>
<dbReference type="PANTHER" id="PTHR15925">
    <property type="entry name" value="MITOCHONDRIAL RIBOSOMAL PROTEIN S23"/>
    <property type="match status" value="1"/>
</dbReference>
<protein>
    <recommendedName>
        <fullName evidence="6">Small ribosomal subunit protein mS23</fullName>
    </recommendedName>
</protein>
<keyword evidence="4" id="KW-0496">Mitochondrion</keyword>
<dbReference type="GO" id="GO:0005739">
    <property type="term" value="C:mitochondrion"/>
    <property type="evidence" value="ECO:0007669"/>
    <property type="project" value="InterPro"/>
</dbReference>
<dbReference type="InterPro" id="IPR059242">
    <property type="entry name" value="mS23_dom"/>
</dbReference>
<reference evidence="8" key="1">
    <citation type="submission" date="2021-11" db="EMBL/GenBank/DDBJ databases">
        <authorList>
            <person name="Schell T."/>
        </authorList>
    </citation>
    <scope>NUCLEOTIDE SEQUENCE</scope>
    <source>
        <strain evidence="8">M5</strain>
    </source>
</reference>
<evidence type="ECO:0000256" key="2">
    <source>
        <dbReference type="ARBA" id="ARBA00009864"/>
    </source>
</evidence>
<evidence type="ECO:0000259" key="7">
    <source>
        <dbReference type="Pfam" id="PF10484"/>
    </source>
</evidence>
<evidence type="ECO:0000313" key="9">
    <source>
        <dbReference type="Proteomes" id="UP000789390"/>
    </source>
</evidence>
<comment type="subcellular location">
    <subcellularLocation>
        <location evidence="1">Mitochondrion</location>
    </subcellularLocation>
</comment>
<accession>A0A8J2RML3</accession>
<organism evidence="8 9">
    <name type="scientific">Daphnia galeata</name>
    <dbReference type="NCBI Taxonomy" id="27404"/>
    <lineage>
        <taxon>Eukaryota</taxon>
        <taxon>Metazoa</taxon>
        <taxon>Ecdysozoa</taxon>
        <taxon>Arthropoda</taxon>
        <taxon>Crustacea</taxon>
        <taxon>Branchiopoda</taxon>
        <taxon>Diplostraca</taxon>
        <taxon>Cladocera</taxon>
        <taxon>Anomopoda</taxon>
        <taxon>Daphniidae</taxon>
        <taxon>Daphnia</taxon>
    </lineage>
</organism>
<keyword evidence="5" id="KW-0687">Ribonucleoprotein</keyword>
<dbReference type="OrthoDB" id="10012356at2759"/>
<evidence type="ECO:0000313" key="8">
    <source>
        <dbReference type="EMBL" id="CAH0105370.1"/>
    </source>
</evidence>
<comment type="similarity">
    <text evidence="2">Belongs to the mitochondrion-specific ribosomal protein mS23 family.</text>
</comment>